<evidence type="ECO:0000256" key="3">
    <source>
        <dbReference type="PROSITE-ProRule" id="PRU01191"/>
    </source>
</evidence>
<evidence type="ECO:0000313" key="5">
    <source>
        <dbReference type="Proteomes" id="UP000585474"/>
    </source>
</evidence>
<sequence>MMENAFFSSTLVNFNEIQGVYSALKELEKEEVEEERSFDMEGWREIGLSPSHYAFHQEKMGDEMVHFSDYGVPNNFHFSGIPIPEAIDQVTIGKPKRHQFSRAPFELLSNYGSSPNRARDGNVSSLTNQACVDGQKLSTEEIIRMAGERYIQFSTQNFGGFSTFLHPYGCGLLGLSTDETTKDIELAQLLLSAADKVGYQQFDSASRLLLHCESMASEVGNPVQRIVYYYAEALRERIDRETGNIKVKRAEERGIHGKCMALGPSEAFLAHHQKIPFILAIQCAGMQKILESVVSVSAPKVHLIDLQIRNGTHWTILMQALAENNKCPIKLMKITTVGTTNKHEMEGTCKRLVSFAKSLNLPFSFKVVFLSDMKDFKKEQIDTEPDEIVVVYSPTVLRSMISRPECLESVMRVIQRLKPALMVVNEIEANYNSPSFVKRFVEALFSHSAHFDCLEDCMQRDDKYRMVLEGTYFRDGILNIVAAKDEERIERSVRIGVWRAFFARFGMMEIGLSESSLYQARLVVDQFACGSSCTLDKNGKCLVVGWKGTPLHSLSTWKFL</sequence>
<proteinExistence type="inferred from homology"/>
<keyword evidence="2" id="KW-0804">Transcription</keyword>
<dbReference type="AlphaFoldDB" id="A0A7J0DFN6"/>
<gene>
    <name evidence="4" type="ORF">Acr_00g0028620</name>
</gene>
<evidence type="ECO:0000256" key="1">
    <source>
        <dbReference type="ARBA" id="ARBA00023015"/>
    </source>
</evidence>
<dbReference type="Proteomes" id="UP000585474">
    <property type="component" value="Unassembled WGS sequence"/>
</dbReference>
<dbReference type="OrthoDB" id="770224at2759"/>
<comment type="caution">
    <text evidence="3">Lacks conserved residue(s) required for the propagation of feature annotation.</text>
</comment>
<name>A0A7J0DFN6_9ERIC</name>
<evidence type="ECO:0000313" key="4">
    <source>
        <dbReference type="EMBL" id="GFS33469.1"/>
    </source>
</evidence>
<accession>A0A7J0DFN6</accession>
<dbReference type="EMBL" id="BJWL01000190">
    <property type="protein sequence ID" value="GFS33469.1"/>
    <property type="molecule type" value="Genomic_DNA"/>
</dbReference>
<organism evidence="4 5">
    <name type="scientific">Actinidia rufa</name>
    <dbReference type="NCBI Taxonomy" id="165716"/>
    <lineage>
        <taxon>Eukaryota</taxon>
        <taxon>Viridiplantae</taxon>
        <taxon>Streptophyta</taxon>
        <taxon>Embryophyta</taxon>
        <taxon>Tracheophyta</taxon>
        <taxon>Spermatophyta</taxon>
        <taxon>Magnoliopsida</taxon>
        <taxon>eudicotyledons</taxon>
        <taxon>Gunneridae</taxon>
        <taxon>Pentapetalae</taxon>
        <taxon>asterids</taxon>
        <taxon>Ericales</taxon>
        <taxon>Actinidiaceae</taxon>
        <taxon>Actinidia</taxon>
    </lineage>
</organism>
<reference evidence="5" key="1">
    <citation type="submission" date="2019-07" db="EMBL/GenBank/DDBJ databases">
        <title>De Novo Assembly of kiwifruit Actinidia rufa.</title>
        <authorList>
            <person name="Sugita-Konishi S."/>
            <person name="Sato K."/>
            <person name="Mori E."/>
            <person name="Abe Y."/>
            <person name="Kisaki G."/>
            <person name="Hamano K."/>
            <person name="Suezawa K."/>
            <person name="Otani M."/>
            <person name="Fukuda T."/>
            <person name="Manabe T."/>
            <person name="Gomi K."/>
            <person name="Tabuchi M."/>
            <person name="Akimitsu K."/>
            <person name="Kataoka I."/>
        </authorList>
    </citation>
    <scope>NUCLEOTIDE SEQUENCE [LARGE SCALE GENOMIC DNA]</scope>
    <source>
        <strain evidence="5">cv. Fuchu</strain>
    </source>
</reference>
<feature type="region of interest" description="Leucine repeat II (LRII)" evidence="3">
    <location>
        <begin position="347"/>
        <end position="379"/>
    </location>
</feature>
<comment type="similarity">
    <text evidence="3">Belongs to the GRAS family.</text>
</comment>
<dbReference type="PANTHER" id="PTHR31636">
    <property type="entry name" value="OSJNBA0084A10.13 PROTEIN-RELATED"/>
    <property type="match status" value="1"/>
</dbReference>
<feature type="region of interest" description="SAW" evidence="3">
    <location>
        <begin position="482"/>
        <end position="558"/>
    </location>
</feature>
<evidence type="ECO:0008006" key="6">
    <source>
        <dbReference type="Google" id="ProtNLM"/>
    </source>
</evidence>
<comment type="caution">
    <text evidence="4">The sequence shown here is derived from an EMBL/GenBank/DDBJ whole genome shotgun (WGS) entry which is preliminary data.</text>
</comment>
<dbReference type="InterPro" id="IPR005202">
    <property type="entry name" value="TF_GRAS"/>
</dbReference>
<keyword evidence="5" id="KW-1185">Reference proteome</keyword>
<protein>
    <recommendedName>
        <fullName evidence="6">GRAS family transcription factor</fullName>
    </recommendedName>
</protein>
<keyword evidence="1" id="KW-0805">Transcription regulation</keyword>
<evidence type="ECO:0000256" key="2">
    <source>
        <dbReference type="ARBA" id="ARBA00023163"/>
    </source>
</evidence>
<dbReference type="PROSITE" id="PS50985">
    <property type="entry name" value="GRAS"/>
    <property type="match status" value="1"/>
</dbReference>
<dbReference type="Pfam" id="PF03514">
    <property type="entry name" value="GRAS"/>
    <property type="match status" value="1"/>
</dbReference>